<reference evidence="9" key="1">
    <citation type="journal article" date="2010" name="Stand. Genomic Sci.">
        <title>Complete genome sequence of Syntrophothermus lipocalidus type strain (TGB-C1T).</title>
        <authorList>
            <consortium name="US DOE Joint Genome Institute (JGI-PGF)"/>
            <person name="Djao O."/>
            <person name="Zhang X."/>
            <person name="Lucas S."/>
            <person name="Lapidus A."/>
            <person name="Glavina Del Rio T."/>
            <person name="Nolan M."/>
            <person name="Tice H."/>
            <person name="Cheng J."/>
            <person name="Han C."/>
            <person name="Tapia R."/>
            <person name="Goodwin L."/>
            <person name="Pitluck S."/>
            <person name="Liolios K."/>
            <person name="Ivanova N."/>
            <person name="Mavromatis K."/>
            <person name="Mikhailova N."/>
            <person name="Ovchinnikova G."/>
            <person name="Pati A."/>
            <person name="Brambilla E."/>
            <person name="Chen A."/>
            <person name="Palaniappan K."/>
            <person name="Land M."/>
            <person name="Hauser L."/>
            <person name="Chang Y."/>
            <person name="Jeffries C."/>
            <person name="Rohde M."/>
            <person name="Sikorski J."/>
            <person name="Spring S."/>
            <person name="Goker M."/>
            <person name="Detter J."/>
            <person name="Woyke T."/>
            <person name="Bristow J."/>
            <person name="Eisen J."/>
            <person name="Markowitz V."/>
            <person name="Hugenholtz P."/>
            <person name="Kyrpides N."/>
            <person name="Klenk H."/>
        </authorList>
    </citation>
    <scope>NUCLEOTIDE SEQUENCE [LARGE SCALE GENOMIC DNA]</scope>
    <source>
        <strain evidence="9">DSM 12680 / TGB-C1</strain>
    </source>
</reference>
<dbReference type="InterPro" id="IPR015422">
    <property type="entry name" value="PyrdxlP-dep_Trfase_small"/>
</dbReference>
<dbReference type="UniPathway" id="UPA00031">
    <property type="reaction ID" value="UER00012"/>
</dbReference>
<dbReference type="GO" id="GO:0030170">
    <property type="term" value="F:pyridoxal phosphate binding"/>
    <property type="evidence" value="ECO:0007669"/>
    <property type="project" value="InterPro"/>
</dbReference>
<evidence type="ECO:0000256" key="5">
    <source>
        <dbReference type="ARBA" id="ARBA00022898"/>
    </source>
</evidence>
<evidence type="ECO:0000256" key="3">
    <source>
        <dbReference type="ARBA" id="ARBA00022576"/>
    </source>
</evidence>
<keyword evidence="4 6" id="KW-0808">Transferase</keyword>
<evidence type="ECO:0000259" key="7">
    <source>
        <dbReference type="Pfam" id="PF00155"/>
    </source>
</evidence>
<dbReference type="HAMAP" id="MF_01023">
    <property type="entry name" value="HisC_aminotrans_2"/>
    <property type="match status" value="1"/>
</dbReference>
<comment type="catalytic activity">
    <reaction evidence="6">
        <text>L-histidinol phosphate + 2-oxoglutarate = 3-(imidazol-4-yl)-2-oxopropyl phosphate + L-glutamate</text>
        <dbReference type="Rhea" id="RHEA:23744"/>
        <dbReference type="ChEBI" id="CHEBI:16810"/>
        <dbReference type="ChEBI" id="CHEBI:29985"/>
        <dbReference type="ChEBI" id="CHEBI:57766"/>
        <dbReference type="ChEBI" id="CHEBI:57980"/>
        <dbReference type="EC" id="2.6.1.9"/>
    </reaction>
</comment>
<proteinExistence type="inferred from homology"/>
<dbReference type="Gene3D" id="3.90.1150.10">
    <property type="entry name" value="Aspartate Aminotransferase, domain 1"/>
    <property type="match status" value="1"/>
</dbReference>
<feature type="modified residue" description="N6-(pyridoxal phosphate)lysine" evidence="6">
    <location>
        <position position="228"/>
    </location>
</feature>
<evidence type="ECO:0000256" key="2">
    <source>
        <dbReference type="ARBA" id="ARBA00011738"/>
    </source>
</evidence>
<dbReference type="HOGENOM" id="CLU_017584_3_3_9"/>
<dbReference type="GO" id="GO:0004400">
    <property type="term" value="F:histidinol-phosphate transaminase activity"/>
    <property type="evidence" value="ECO:0007669"/>
    <property type="project" value="UniProtKB-UniRule"/>
</dbReference>
<dbReference type="PANTHER" id="PTHR43643">
    <property type="entry name" value="HISTIDINOL-PHOSPHATE AMINOTRANSFERASE 2"/>
    <property type="match status" value="1"/>
</dbReference>
<accession>D7CN58</accession>
<dbReference type="RefSeq" id="WP_013175545.1">
    <property type="nucleotide sequence ID" value="NC_014220.1"/>
</dbReference>
<comment type="pathway">
    <text evidence="6">Amino-acid biosynthesis; L-histidine biosynthesis; L-histidine from 5-phospho-alpha-D-ribose 1-diphosphate: step 7/9.</text>
</comment>
<dbReference type="Proteomes" id="UP000000378">
    <property type="component" value="Chromosome"/>
</dbReference>
<dbReference type="PANTHER" id="PTHR43643:SF3">
    <property type="entry name" value="HISTIDINOL-PHOSPHATE AMINOTRANSFERASE"/>
    <property type="match status" value="1"/>
</dbReference>
<dbReference type="OrthoDB" id="9813612at2"/>
<keyword evidence="9" id="KW-1185">Reference proteome</keyword>
<dbReference type="Pfam" id="PF00155">
    <property type="entry name" value="Aminotran_1_2"/>
    <property type="match status" value="1"/>
</dbReference>
<protein>
    <recommendedName>
        <fullName evidence="6">Histidinol-phosphate aminotransferase</fullName>
        <ecNumber evidence="6">2.6.1.9</ecNumber>
    </recommendedName>
    <alternativeName>
        <fullName evidence="6">Imidazole acetol-phosphate transaminase</fullName>
    </alternativeName>
</protein>
<comment type="similarity">
    <text evidence="6">Belongs to the class-II pyridoxal-phosphate-dependent aminotransferase family. Histidinol-phosphate aminotransferase subfamily.</text>
</comment>
<dbReference type="CDD" id="cd00609">
    <property type="entry name" value="AAT_like"/>
    <property type="match status" value="1"/>
</dbReference>
<dbReference type="InterPro" id="IPR015421">
    <property type="entry name" value="PyrdxlP-dep_Trfase_major"/>
</dbReference>
<keyword evidence="6" id="KW-0368">Histidine biosynthesis</keyword>
<dbReference type="SUPFAM" id="SSF53383">
    <property type="entry name" value="PLP-dependent transferases"/>
    <property type="match status" value="1"/>
</dbReference>
<organism evidence="8 9">
    <name type="scientific">Syntrophothermus lipocalidus (strain DSM 12680 / TGB-C1)</name>
    <dbReference type="NCBI Taxonomy" id="643648"/>
    <lineage>
        <taxon>Bacteria</taxon>
        <taxon>Bacillati</taxon>
        <taxon>Bacillota</taxon>
        <taxon>Clostridia</taxon>
        <taxon>Eubacteriales</taxon>
        <taxon>Syntrophomonadaceae</taxon>
        <taxon>Syntrophothermus</taxon>
    </lineage>
</organism>
<evidence type="ECO:0000313" key="9">
    <source>
        <dbReference type="Proteomes" id="UP000000378"/>
    </source>
</evidence>
<reference evidence="8 9" key="2">
    <citation type="journal article" date="2010" name="Stand. Genomic Sci.">
        <title>Complete genome sequence of Syntrophothermus lipocalidus type strain (TGB-C1).</title>
        <authorList>
            <person name="Djao O.D."/>
            <person name="Zhang X."/>
            <person name="Lucas S."/>
            <person name="Lapidus A."/>
            <person name="Del Rio T.G."/>
            <person name="Nolan M."/>
            <person name="Tice H."/>
            <person name="Cheng J.F."/>
            <person name="Han C."/>
            <person name="Tapia R."/>
            <person name="Goodwin L."/>
            <person name="Pitluck S."/>
            <person name="Liolios K."/>
            <person name="Ivanova N."/>
            <person name="Mavromatis K."/>
            <person name="Mikhailova N."/>
            <person name="Ovchinnikova G."/>
            <person name="Pati A."/>
            <person name="Brambilla E."/>
            <person name="Chen A."/>
            <person name="Palaniappan K."/>
            <person name="Land M."/>
            <person name="Hauser L."/>
            <person name="Chang Y.J."/>
            <person name="Jeffries C.D."/>
            <person name="Rohde M."/>
            <person name="Sikorski J."/>
            <person name="Spring S."/>
            <person name="Goker M."/>
            <person name="Detter J.C."/>
            <person name="Woyke T."/>
            <person name="Bristow J."/>
            <person name="Eisen J.A."/>
            <person name="Markowitz V."/>
            <person name="Hugenholtz P."/>
            <person name="Kyrpides N.C."/>
            <person name="Klenk H.P."/>
        </authorList>
    </citation>
    <scope>NUCLEOTIDE SEQUENCE [LARGE SCALE GENOMIC DNA]</scope>
    <source>
        <strain evidence="9">DSM 12680 / TGB-C1</strain>
    </source>
</reference>
<dbReference type="KEGG" id="slp:Slip_1380"/>
<dbReference type="NCBIfam" id="TIGR01141">
    <property type="entry name" value="hisC"/>
    <property type="match status" value="1"/>
</dbReference>
<keyword evidence="3 6" id="KW-0032">Aminotransferase</keyword>
<evidence type="ECO:0000256" key="1">
    <source>
        <dbReference type="ARBA" id="ARBA00001933"/>
    </source>
</evidence>
<dbReference type="InterPro" id="IPR004839">
    <property type="entry name" value="Aminotransferase_I/II_large"/>
</dbReference>
<dbReference type="InterPro" id="IPR005861">
    <property type="entry name" value="HisP_aminotrans"/>
</dbReference>
<dbReference type="eggNOG" id="COG0079">
    <property type="taxonomic scope" value="Bacteria"/>
</dbReference>
<comment type="subunit">
    <text evidence="2 6">Homodimer.</text>
</comment>
<gene>
    <name evidence="6" type="primary">hisC</name>
    <name evidence="8" type="ordered locus">Slip_1380</name>
</gene>
<dbReference type="InterPro" id="IPR015424">
    <property type="entry name" value="PyrdxlP-dep_Trfase"/>
</dbReference>
<dbReference type="STRING" id="643648.Slip_1380"/>
<dbReference type="EC" id="2.6.1.9" evidence="6"/>
<dbReference type="GO" id="GO:0000105">
    <property type="term" value="P:L-histidine biosynthetic process"/>
    <property type="evidence" value="ECO:0007669"/>
    <property type="project" value="UniProtKB-UniRule"/>
</dbReference>
<sequence length="367" mass="41574">MAGFVERNARKEVFSLKPYVPGKPIEEVERELGLKDIVKMASNENPLGPSPRAKEAVINVVEDLNIYPDSNCFYLKKKLAEKFGCSQDCFMIGNGSDELLRLITETFVQPSDEVIYGDPSFSEYEFMTRIMGGMVKPVPLQDFTYDLQAMKAAVTENTKIIYVCNPNNPTGTVVTRQQLERFMDGLDEDILVIFDEAYYEYVDDPGFQSGLEYLDRGYNVIVLRTFSKIYGLAGLRIGYGISTPEIVAAVNRVREPFNVNLVAQKAAVAALEDEEHLTRSREINRQGKEYLYRELQAIGLRYVPTQANFIFLDTGLDCRRVFQGLLMQGVITRTGDIFGYPTYIRVTIGTDEQNLRFISSLKRVLEG</sequence>
<dbReference type="Gene3D" id="3.40.640.10">
    <property type="entry name" value="Type I PLP-dependent aspartate aminotransferase-like (Major domain)"/>
    <property type="match status" value="1"/>
</dbReference>
<keyword evidence="6" id="KW-0028">Amino-acid biosynthesis</keyword>
<name>D7CN58_SYNLT</name>
<feature type="domain" description="Aminotransferase class I/classII large" evidence="7">
    <location>
        <begin position="35"/>
        <end position="360"/>
    </location>
</feature>
<evidence type="ECO:0000313" key="8">
    <source>
        <dbReference type="EMBL" id="ADI02143.1"/>
    </source>
</evidence>
<keyword evidence="5 6" id="KW-0663">Pyridoxal phosphate</keyword>
<dbReference type="AlphaFoldDB" id="D7CN58"/>
<dbReference type="InterPro" id="IPR050106">
    <property type="entry name" value="HistidinolP_aminotransfase"/>
</dbReference>
<comment type="cofactor">
    <cofactor evidence="1 6">
        <name>pyridoxal 5'-phosphate</name>
        <dbReference type="ChEBI" id="CHEBI:597326"/>
    </cofactor>
</comment>
<dbReference type="EMBL" id="CP002048">
    <property type="protein sequence ID" value="ADI02143.1"/>
    <property type="molecule type" value="Genomic_DNA"/>
</dbReference>
<evidence type="ECO:0000256" key="4">
    <source>
        <dbReference type="ARBA" id="ARBA00022679"/>
    </source>
</evidence>
<evidence type="ECO:0000256" key="6">
    <source>
        <dbReference type="HAMAP-Rule" id="MF_01023"/>
    </source>
</evidence>